<keyword evidence="3" id="KW-1185">Reference proteome</keyword>
<proteinExistence type="predicted"/>
<dbReference type="SUPFAM" id="SSF56112">
    <property type="entry name" value="Protein kinase-like (PK-like)"/>
    <property type="match status" value="1"/>
</dbReference>
<dbReference type="STRING" id="43775.SAMN04489760_10694"/>
<dbReference type="Proteomes" id="UP000198744">
    <property type="component" value="Unassembled WGS sequence"/>
</dbReference>
<protein>
    <recommendedName>
        <fullName evidence="1">Aminoglycoside phosphotransferase domain-containing protein</fullName>
    </recommendedName>
</protein>
<accession>A0A1H7WDK8</accession>
<sequence>MNIPGADTDLHRRIADFALRTLALPPETPLQLTPIARGGSDRMFYRLSCRIECESRVAPMEVGGEYSVIVMHYNQDNREDTVYAEIADFLLALRVAAPTILAHDPKDCFVVMEDLGREDLWSYRNEQWITRRGFYMRTLMHANRLHRYFQDDGGVQPPEMMNGYDMSLYRWERKYFLEEFVGPVCGISLSPEEEGALEEEGAALARRLMLSGEGLIHRDLQSQNIMIHELAPVLIDFQGMRKGSPFYDLGSLLYDPYVSLTPDERLELLELYYSLSPRDIPWEDFVTLFYEGSAQRLMQALGAYGFLGLRKGKAAFLAHIPNGLRNLLDAASRVSSLPCLQDLAARCLATLKH</sequence>
<dbReference type="Pfam" id="PF01636">
    <property type="entry name" value="APH"/>
    <property type="match status" value="1"/>
</dbReference>
<evidence type="ECO:0000313" key="2">
    <source>
        <dbReference type="EMBL" id="SEM19603.1"/>
    </source>
</evidence>
<reference evidence="2 3" key="1">
    <citation type="submission" date="2016-10" db="EMBL/GenBank/DDBJ databases">
        <authorList>
            <person name="de Groot N.N."/>
        </authorList>
    </citation>
    <scope>NUCLEOTIDE SEQUENCE [LARGE SCALE GENOMIC DNA]</scope>
    <source>
        <strain evidence="2 3">DSM 8423</strain>
    </source>
</reference>
<feature type="domain" description="Aminoglycoside phosphotransferase" evidence="1">
    <location>
        <begin position="67"/>
        <end position="269"/>
    </location>
</feature>
<dbReference type="Gene3D" id="3.90.1200.10">
    <property type="match status" value="1"/>
</dbReference>
<evidence type="ECO:0000313" key="3">
    <source>
        <dbReference type="Proteomes" id="UP000198744"/>
    </source>
</evidence>
<name>A0A1H7WDK8_9BACT</name>
<gene>
    <name evidence="2" type="ORF">SAMN04489760_10694</name>
</gene>
<dbReference type="InterPro" id="IPR011009">
    <property type="entry name" value="Kinase-like_dom_sf"/>
</dbReference>
<dbReference type="InterPro" id="IPR002575">
    <property type="entry name" value="Aminoglycoside_PTrfase"/>
</dbReference>
<organism evidence="2 3">
    <name type="scientific">Syntrophus gentianae</name>
    <dbReference type="NCBI Taxonomy" id="43775"/>
    <lineage>
        <taxon>Bacteria</taxon>
        <taxon>Pseudomonadati</taxon>
        <taxon>Thermodesulfobacteriota</taxon>
        <taxon>Syntrophia</taxon>
        <taxon>Syntrophales</taxon>
        <taxon>Syntrophaceae</taxon>
        <taxon>Syntrophus</taxon>
    </lineage>
</organism>
<evidence type="ECO:0000259" key="1">
    <source>
        <dbReference type="Pfam" id="PF01636"/>
    </source>
</evidence>
<dbReference type="OrthoDB" id="9809275at2"/>
<dbReference type="AlphaFoldDB" id="A0A1H7WDK8"/>
<dbReference type="RefSeq" id="WP_093882799.1">
    <property type="nucleotide sequence ID" value="NZ_FOBS01000006.1"/>
</dbReference>
<dbReference type="Gene3D" id="3.30.200.20">
    <property type="entry name" value="Phosphorylase Kinase, domain 1"/>
    <property type="match status" value="1"/>
</dbReference>
<dbReference type="EMBL" id="FOBS01000006">
    <property type="protein sequence ID" value="SEM19603.1"/>
    <property type="molecule type" value="Genomic_DNA"/>
</dbReference>